<dbReference type="PANTHER" id="PTHR43861">
    <property type="entry name" value="TRANS-ACONITATE 2-METHYLTRANSFERASE-RELATED"/>
    <property type="match status" value="1"/>
</dbReference>
<protein>
    <submittedName>
        <fullName evidence="4">SAM-dependent methyltransferase</fullName>
    </submittedName>
</protein>
<evidence type="ECO:0000256" key="2">
    <source>
        <dbReference type="ARBA" id="ARBA00022679"/>
    </source>
</evidence>
<sequence>MKWNAEQYETQNAFVFKYGANLLDQVPKTATSVLDVGCGTGDLTDQLRQKGCAVLGIDQSAEMIAEAEKLYPETSFEQQDITTMPIVHTYDVVFSNAVFHWITDQNQLLSQIN</sequence>
<dbReference type="Pfam" id="PF13649">
    <property type="entry name" value="Methyltransf_25"/>
    <property type="match status" value="1"/>
</dbReference>
<dbReference type="EMBL" id="AYYR01000014">
    <property type="protein sequence ID" value="KRM77041.1"/>
    <property type="molecule type" value="Genomic_DNA"/>
</dbReference>
<dbReference type="RefSeq" id="WP_235809167.1">
    <property type="nucleotide sequence ID" value="NZ_AYYR01000014.1"/>
</dbReference>
<name>A0A0R2BD43_SECCO</name>
<dbReference type="SUPFAM" id="SSF53335">
    <property type="entry name" value="S-adenosyl-L-methionine-dependent methyltransferases"/>
    <property type="match status" value="1"/>
</dbReference>
<proteinExistence type="predicted"/>
<evidence type="ECO:0000313" key="5">
    <source>
        <dbReference type="Proteomes" id="UP000051845"/>
    </source>
</evidence>
<dbReference type="PANTHER" id="PTHR43861:SF1">
    <property type="entry name" value="TRANS-ACONITATE 2-METHYLTRANSFERASE"/>
    <property type="match status" value="1"/>
</dbReference>
<comment type="caution">
    <text evidence="4">The sequence shown here is derived from an EMBL/GenBank/DDBJ whole genome shotgun (WGS) entry which is preliminary data.</text>
</comment>
<dbReference type="Proteomes" id="UP000051845">
    <property type="component" value="Unassembled WGS sequence"/>
</dbReference>
<accession>A0A0R2BD43</accession>
<evidence type="ECO:0000313" key="4">
    <source>
        <dbReference type="EMBL" id="KRM77041.1"/>
    </source>
</evidence>
<organism evidence="4 5">
    <name type="scientific">Secundilactobacillus collinoides DSM 20515 = JCM 1123</name>
    <dbReference type="NCBI Taxonomy" id="1423733"/>
    <lineage>
        <taxon>Bacteria</taxon>
        <taxon>Bacillati</taxon>
        <taxon>Bacillota</taxon>
        <taxon>Bacilli</taxon>
        <taxon>Lactobacillales</taxon>
        <taxon>Lactobacillaceae</taxon>
        <taxon>Secundilactobacillus</taxon>
    </lineage>
</organism>
<gene>
    <name evidence="4" type="ORF">FC82_GL000727</name>
</gene>
<keyword evidence="1 4" id="KW-0489">Methyltransferase</keyword>
<evidence type="ECO:0000259" key="3">
    <source>
        <dbReference type="Pfam" id="PF13649"/>
    </source>
</evidence>
<dbReference type="PATRIC" id="fig|1423733.4.peg.755"/>
<dbReference type="InterPro" id="IPR041698">
    <property type="entry name" value="Methyltransf_25"/>
</dbReference>
<dbReference type="Gene3D" id="3.40.50.150">
    <property type="entry name" value="Vaccinia Virus protein VP39"/>
    <property type="match status" value="1"/>
</dbReference>
<evidence type="ECO:0000256" key="1">
    <source>
        <dbReference type="ARBA" id="ARBA00022603"/>
    </source>
</evidence>
<reference evidence="4 5" key="1">
    <citation type="journal article" date="2015" name="Genome Announc.">
        <title>Expanding the biotechnology potential of lactobacilli through comparative genomics of 213 strains and associated genera.</title>
        <authorList>
            <person name="Sun Z."/>
            <person name="Harris H.M."/>
            <person name="McCann A."/>
            <person name="Guo C."/>
            <person name="Argimon S."/>
            <person name="Zhang W."/>
            <person name="Yang X."/>
            <person name="Jeffery I.B."/>
            <person name="Cooney J.C."/>
            <person name="Kagawa T.F."/>
            <person name="Liu W."/>
            <person name="Song Y."/>
            <person name="Salvetti E."/>
            <person name="Wrobel A."/>
            <person name="Rasinkangas P."/>
            <person name="Parkhill J."/>
            <person name="Rea M.C."/>
            <person name="O'Sullivan O."/>
            <person name="Ritari J."/>
            <person name="Douillard F.P."/>
            <person name="Paul Ross R."/>
            <person name="Yang R."/>
            <person name="Briner A.E."/>
            <person name="Felis G.E."/>
            <person name="de Vos W.M."/>
            <person name="Barrangou R."/>
            <person name="Klaenhammer T.R."/>
            <person name="Caufield P.W."/>
            <person name="Cui Y."/>
            <person name="Zhang H."/>
            <person name="O'Toole P.W."/>
        </authorList>
    </citation>
    <scope>NUCLEOTIDE SEQUENCE [LARGE SCALE GENOMIC DNA]</scope>
    <source>
        <strain evidence="4 5">DSM 20515</strain>
    </source>
</reference>
<keyword evidence="2 4" id="KW-0808">Transferase</keyword>
<dbReference type="AlphaFoldDB" id="A0A0R2BD43"/>
<feature type="domain" description="Methyltransferase" evidence="3">
    <location>
        <begin position="33"/>
        <end position="112"/>
    </location>
</feature>
<dbReference type="InterPro" id="IPR029063">
    <property type="entry name" value="SAM-dependent_MTases_sf"/>
</dbReference>
<dbReference type="CDD" id="cd02440">
    <property type="entry name" value="AdoMet_MTases"/>
    <property type="match status" value="1"/>
</dbReference>
<dbReference type="GO" id="GO:0008168">
    <property type="term" value="F:methyltransferase activity"/>
    <property type="evidence" value="ECO:0007669"/>
    <property type="project" value="UniProtKB-KW"/>
</dbReference>
<dbReference type="GO" id="GO:0032259">
    <property type="term" value="P:methylation"/>
    <property type="evidence" value="ECO:0007669"/>
    <property type="project" value="UniProtKB-KW"/>
</dbReference>